<evidence type="ECO:0000313" key="3">
    <source>
        <dbReference type="Proteomes" id="UP000664132"/>
    </source>
</evidence>
<name>A0A8H7T3B3_9HELO</name>
<feature type="compositionally biased region" description="Basic residues" evidence="1">
    <location>
        <begin position="267"/>
        <end position="281"/>
    </location>
</feature>
<dbReference type="EMBL" id="JAFJYH010000462">
    <property type="protein sequence ID" value="KAG4411557.1"/>
    <property type="molecule type" value="Genomic_DNA"/>
</dbReference>
<dbReference type="AlphaFoldDB" id="A0A8H7T3B3"/>
<dbReference type="OrthoDB" id="10481161at2759"/>
<dbReference type="Proteomes" id="UP000664132">
    <property type="component" value="Unassembled WGS sequence"/>
</dbReference>
<comment type="caution">
    <text evidence="2">The sequence shown here is derived from an EMBL/GenBank/DDBJ whole genome shotgun (WGS) entry which is preliminary data.</text>
</comment>
<feature type="region of interest" description="Disordered" evidence="1">
    <location>
        <begin position="257"/>
        <end position="281"/>
    </location>
</feature>
<keyword evidence="3" id="KW-1185">Reference proteome</keyword>
<evidence type="ECO:0000256" key="1">
    <source>
        <dbReference type="SAM" id="MobiDB-lite"/>
    </source>
</evidence>
<protein>
    <submittedName>
        <fullName evidence="2">Uncharacterized protein</fullName>
    </submittedName>
</protein>
<accession>A0A8H7T3B3</accession>
<organism evidence="2 3">
    <name type="scientific">Cadophora malorum</name>
    <dbReference type="NCBI Taxonomy" id="108018"/>
    <lineage>
        <taxon>Eukaryota</taxon>
        <taxon>Fungi</taxon>
        <taxon>Dikarya</taxon>
        <taxon>Ascomycota</taxon>
        <taxon>Pezizomycotina</taxon>
        <taxon>Leotiomycetes</taxon>
        <taxon>Helotiales</taxon>
        <taxon>Ploettnerulaceae</taxon>
        <taxon>Cadophora</taxon>
    </lineage>
</organism>
<feature type="non-terminal residue" evidence="2">
    <location>
        <position position="281"/>
    </location>
</feature>
<reference evidence="2" key="1">
    <citation type="submission" date="2021-02" db="EMBL/GenBank/DDBJ databases">
        <title>Genome sequence Cadophora malorum strain M34.</title>
        <authorList>
            <person name="Stefanovic E."/>
            <person name="Vu D."/>
            <person name="Scully C."/>
            <person name="Dijksterhuis J."/>
            <person name="Roader J."/>
            <person name="Houbraken J."/>
        </authorList>
    </citation>
    <scope>NUCLEOTIDE SEQUENCE</scope>
    <source>
        <strain evidence="2">M34</strain>
    </source>
</reference>
<gene>
    <name evidence="2" type="ORF">IFR04_015316</name>
</gene>
<sequence length="281" mass="33249">MRPRIWALPVADRDWNLEVLSIPLQACPSSSHPSPPSQPTFKRFTGPLPQYPIHWPPPSSPLWQPTIPLKNPESAINFFSTDIILIIMKYIQNPVTNACFGLTCSRLYKIHFAENGPTNMQFIARVWTEPIPESFRFQSVWYEPTIVRCVALYQLIEEFMSPGWTYDRRKGIYRRAEDIVREGEERKVEMERWDRERLVKLAVIRKVQEKAERMSVLRRKREIIEKRCENLVIALRRKKAAIRKKYHSALMPSEMDDDAFDKEAEKRKRKKVVKRARKRSN</sequence>
<evidence type="ECO:0000313" key="2">
    <source>
        <dbReference type="EMBL" id="KAG4411557.1"/>
    </source>
</evidence>
<proteinExistence type="predicted"/>